<protein>
    <recommendedName>
        <fullName evidence="1">DUF8040 domain-containing protein</fullName>
    </recommendedName>
</protein>
<evidence type="ECO:0000313" key="3">
    <source>
        <dbReference type="Proteomes" id="UP000054018"/>
    </source>
</evidence>
<gene>
    <name evidence="2" type="ORF">PISMIDRAFT_96905</name>
</gene>
<sequence>MGHENSWFISLEEQLVIFLYMSITGLTIRHIGEHFQHSNETISQYFQKLLFIFSLSPFYPEYVHMPASNAIQLEIKNNSRFWPFFKDAIGALDGSHIHTVPAAND</sequence>
<feature type="domain" description="DUF8040" evidence="1">
    <location>
        <begin position="4"/>
        <end position="51"/>
    </location>
</feature>
<name>A0A0C9ZSY9_9AGAM</name>
<evidence type="ECO:0000313" key="2">
    <source>
        <dbReference type="EMBL" id="KIK25382.1"/>
    </source>
</evidence>
<dbReference type="PANTHER" id="PTHR22930:SF221">
    <property type="entry name" value="NUCLEASE HARBI1"/>
    <property type="match status" value="1"/>
</dbReference>
<reference evidence="2 3" key="1">
    <citation type="submission" date="2014-04" db="EMBL/GenBank/DDBJ databases">
        <authorList>
            <consortium name="DOE Joint Genome Institute"/>
            <person name="Kuo A."/>
            <person name="Kohler A."/>
            <person name="Costa M.D."/>
            <person name="Nagy L.G."/>
            <person name="Floudas D."/>
            <person name="Copeland A."/>
            <person name="Barry K.W."/>
            <person name="Cichocki N."/>
            <person name="Veneault-Fourrey C."/>
            <person name="LaButti K."/>
            <person name="Lindquist E.A."/>
            <person name="Lipzen A."/>
            <person name="Lundell T."/>
            <person name="Morin E."/>
            <person name="Murat C."/>
            <person name="Sun H."/>
            <person name="Tunlid A."/>
            <person name="Henrissat B."/>
            <person name="Grigoriev I.V."/>
            <person name="Hibbett D.S."/>
            <person name="Martin F."/>
            <person name="Nordberg H.P."/>
            <person name="Cantor M.N."/>
            <person name="Hua S.X."/>
        </authorList>
    </citation>
    <scope>NUCLEOTIDE SEQUENCE [LARGE SCALE GENOMIC DNA]</scope>
    <source>
        <strain evidence="2 3">441</strain>
    </source>
</reference>
<dbReference type="AlphaFoldDB" id="A0A0C9ZSY9"/>
<dbReference type="OrthoDB" id="2686916at2759"/>
<dbReference type="HOGENOM" id="CLU_040082_6_0_1"/>
<reference evidence="3" key="2">
    <citation type="submission" date="2015-01" db="EMBL/GenBank/DDBJ databases">
        <title>Evolutionary Origins and Diversification of the Mycorrhizal Mutualists.</title>
        <authorList>
            <consortium name="DOE Joint Genome Institute"/>
            <consortium name="Mycorrhizal Genomics Consortium"/>
            <person name="Kohler A."/>
            <person name="Kuo A."/>
            <person name="Nagy L.G."/>
            <person name="Floudas D."/>
            <person name="Copeland A."/>
            <person name="Barry K.W."/>
            <person name="Cichocki N."/>
            <person name="Veneault-Fourrey C."/>
            <person name="LaButti K."/>
            <person name="Lindquist E.A."/>
            <person name="Lipzen A."/>
            <person name="Lundell T."/>
            <person name="Morin E."/>
            <person name="Murat C."/>
            <person name="Riley R."/>
            <person name="Ohm R."/>
            <person name="Sun H."/>
            <person name="Tunlid A."/>
            <person name="Henrissat B."/>
            <person name="Grigoriev I.V."/>
            <person name="Hibbett D.S."/>
            <person name="Martin F."/>
        </authorList>
    </citation>
    <scope>NUCLEOTIDE SEQUENCE [LARGE SCALE GENOMIC DNA]</scope>
    <source>
        <strain evidence="3">441</strain>
    </source>
</reference>
<dbReference type="InterPro" id="IPR058353">
    <property type="entry name" value="DUF8040"/>
</dbReference>
<dbReference type="Proteomes" id="UP000054018">
    <property type="component" value="Unassembled WGS sequence"/>
</dbReference>
<evidence type="ECO:0000259" key="1">
    <source>
        <dbReference type="Pfam" id="PF26138"/>
    </source>
</evidence>
<dbReference type="Pfam" id="PF26138">
    <property type="entry name" value="DUF8040"/>
    <property type="match status" value="1"/>
</dbReference>
<dbReference type="EMBL" id="KN833708">
    <property type="protein sequence ID" value="KIK25382.1"/>
    <property type="molecule type" value="Genomic_DNA"/>
</dbReference>
<dbReference type="InterPro" id="IPR045249">
    <property type="entry name" value="HARBI1-like"/>
</dbReference>
<accession>A0A0C9ZSY9</accession>
<proteinExistence type="predicted"/>
<dbReference type="PANTHER" id="PTHR22930">
    <property type="match status" value="1"/>
</dbReference>
<dbReference type="STRING" id="765257.A0A0C9ZSY9"/>
<organism evidence="2 3">
    <name type="scientific">Pisolithus microcarpus 441</name>
    <dbReference type="NCBI Taxonomy" id="765257"/>
    <lineage>
        <taxon>Eukaryota</taxon>
        <taxon>Fungi</taxon>
        <taxon>Dikarya</taxon>
        <taxon>Basidiomycota</taxon>
        <taxon>Agaricomycotina</taxon>
        <taxon>Agaricomycetes</taxon>
        <taxon>Agaricomycetidae</taxon>
        <taxon>Boletales</taxon>
        <taxon>Sclerodermatineae</taxon>
        <taxon>Pisolithaceae</taxon>
        <taxon>Pisolithus</taxon>
    </lineage>
</organism>
<keyword evidence="3" id="KW-1185">Reference proteome</keyword>